<feature type="compositionally biased region" description="Polar residues" evidence="20">
    <location>
        <begin position="884"/>
        <end position="907"/>
    </location>
</feature>
<dbReference type="CDD" id="cd17669">
    <property type="entry name" value="R-PTP-Z-2"/>
    <property type="match status" value="1"/>
</dbReference>
<dbReference type="InterPro" id="IPR003961">
    <property type="entry name" value="FN3_dom"/>
</dbReference>
<dbReference type="SMART" id="SM00404">
    <property type="entry name" value="PTPc_motif"/>
    <property type="match status" value="2"/>
</dbReference>
<dbReference type="InterPro" id="IPR000387">
    <property type="entry name" value="Tyr_Pase_dom"/>
</dbReference>
<gene>
    <name evidence="28" type="primary">PTPRZ1</name>
</gene>
<dbReference type="GO" id="GO:0007417">
    <property type="term" value="P:central nervous system development"/>
    <property type="evidence" value="ECO:0007669"/>
    <property type="project" value="UniProtKB-ARBA"/>
</dbReference>
<evidence type="ECO:0000256" key="1">
    <source>
        <dbReference type="ARBA" id="ARBA00004251"/>
    </source>
</evidence>
<keyword evidence="8 21" id="KW-0812">Transmembrane</keyword>
<dbReference type="SMART" id="SM01057">
    <property type="entry name" value="Carb_anhydrase"/>
    <property type="match status" value="1"/>
</dbReference>
<dbReference type="SUPFAM" id="SSF51069">
    <property type="entry name" value="Carbonic anhydrase"/>
    <property type="match status" value="1"/>
</dbReference>
<dbReference type="Proteomes" id="UP000504640">
    <property type="component" value="Unplaced"/>
</dbReference>
<dbReference type="FunFam" id="3.90.190.10:FF:000016">
    <property type="entry name" value="receptor-type tyrosine-protein phosphatase gamma isoform X1"/>
    <property type="match status" value="1"/>
</dbReference>
<dbReference type="Gene3D" id="3.10.200.10">
    <property type="entry name" value="Alpha carbonic anhydrase"/>
    <property type="match status" value="1"/>
</dbReference>
<dbReference type="CTD" id="5803"/>
<dbReference type="GeneID" id="116550264"/>
<evidence type="ECO:0000256" key="15">
    <source>
        <dbReference type="ARBA" id="ARBA00023157"/>
    </source>
</evidence>
<dbReference type="SMART" id="SM00194">
    <property type="entry name" value="PTPc"/>
    <property type="match status" value="2"/>
</dbReference>
<evidence type="ECO:0000313" key="27">
    <source>
        <dbReference type="Proteomes" id="UP000504640"/>
    </source>
</evidence>
<protein>
    <recommendedName>
        <fullName evidence="19">Receptor-type tyrosine-protein phosphatase zeta</fullName>
        <ecNumber evidence="4">3.1.3.48</ecNumber>
    </recommendedName>
</protein>
<dbReference type="InterPro" id="IPR001148">
    <property type="entry name" value="CA_dom"/>
</dbReference>
<feature type="domain" description="Tyrosine specific protein phosphatases" evidence="24">
    <location>
        <begin position="1306"/>
        <end position="1380"/>
    </location>
</feature>
<evidence type="ECO:0000256" key="16">
    <source>
        <dbReference type="ARBA" id="ARBA00023180"/>
    </source>
</evidence>
<dbReference type="Pfam" id="PF00102">
    <property type="entry name" value="Y_phosphatase"/>
    <property type="match status" value="2"/>
</dbReference>
<evidence type="ECO:0000256" key="20">
    <source>
        <dbReference type="SAM" id="MobiDB-lite"/>
    </source>
</evidence>
<evidence type="ECO:0000256" key="5">
    <source>
        <dbReference type="ARBA" id="ARBA00022475"/>
    </source>
</evidence>
<feature type="compositionally biased region" description="Polar residues" evidence="20">
    <location>
        <begin position="863"/>
        <end position="875"/>
    </location>
</feature>
<accession>A0A6J3HPK2</accession>
<dbReference type="InterPro" id="IPR041887">
    <property type="entry name" value="Alpha_CARP_receptor-type"/>
</dbReference>
<feature type="chain" id="PRO_5027110443" description="Receptor-type tyrosine-protein phosphatase zeta" evidence="22">
    <location>
        <begin position="23"/>
        <end position="1712"/>
    </location>
</feature>
<keyword evidence="13 21" id="KW-1133">Transmembrane helix</keyword>
<evidence type="ECO:0000256" key="17">
    <source>
        <dbReference type="ARBA" id="ARBA00051722"/>
    </source>
</evidence>
<feature type="domain" description="Alpha-carbonic anhydrase" evidence="26">
    <location>
        <begin position="36"/>
        <end position="300"/>
    </location>
</feature>
<evidence type="ECO:0000259" key="24">
    <source>
        <dbReference type="PROSITE" id="PS50056"/>
    </source>
</evidence>
<dbReference type="SMART" id="SM00060">
    <property type="entry name" value="FN3"/>
    <property type="match status" value="1"/>
</dbReference>
<keyword evidence="6" id="KW-0964">Secreted</keyword>
<keyword evidence="27" id="KW-1185">Reference proteome</keyword>
<keyword evidence="10" id="KW-0677">Repeat</keyword>
<dbReference type="Pfam" id="PF00041">
    <property type="entry name" value="fn3"/>
    <property type="match status" value="1"/>
</dbReference>
<keyword evidence="16" id="KW-0325">Glycoprotein</keyword>
<evidence type="ECO:0000256" key="21">
    <source>
        <dbReference type="SAM" id="Phobius"/>
    </source>
</evidence>
<evidence type="ECO:0000256" key="6">
    <source>
        <dbReference type="ARBA" id="ARBA00022525"/>
    </source>
</evidence>
<name>A0A6J3HPK2_SAPAP</name>
<comment type="similarity">
    <text evidence="3">Belongs to the protein-tyrosine phosphatase family. Receptor class 5 subfamily.</text>
</comment>
<feature type="transmembrane region" description="Helical" evidence="21">
    <location>
        <begin position="1034"/>
        <end position="1059"/>
    </location>
</feature>
<dbReference type="InterPro" id="IPR013783">
    <property type="entry name" value="Ig-like_fold"/>
</dbReference>
<evidence type="ECO:0000256" key="9">
    <source>
        <dbReference type="ARBA" id="ARBA00022729"/>
    </source>
</evidence>
<evidence type="ECO:0000256" key="2">
    <source>
        <dbReference type="ARBA" id="ARBA00004613"/>
    </source>
</evidence>
<dbReference type="CDD" id="cd00063">
    <property type="entry name" value="FN3"/>
    <property type="match status" value="1"/>
</dbReference>
<dbReference type="Gene3D" id="2.60.40.10">
    <property type="entry name" value="Immunoglobulins"/>
    <property type="match status" value="1"/>
</dbReference>
<evidence type="ECO:0000259" key="23">
    <source>
        <dbReference type="PROSITE" id="PS50055"/>
    </source>
</evidence>
<dbReference type="FunFam" id="3.10.200.10:FF:000004">
    <property type="entry name" value="receptor-type tyrosine-protein phosphatase zeta isoform X1"/>
    <property type="match status" value="1"/>
</dbReference>
<dbReference type="PRINTS" id="PR00700">
    <property type="entry name" value="PRTYPHPHTASE"/>
</dbReference>
<dbReference type="FunFam" id="2.60.40.10:FF:000313">
    <property type="entry name" value="Receptor-type tyrosine-protein phosphatase zeta"/>
    <property type="match status" value="1"/>
</dbReference>
<evidence type="ECO:0000256" key="14">
    <source>
        <dbReference type="ARBA" id="ARBA00023136"/>
    </source>
</evidence>
<dbReference type="FunFam" id="3.90.190.10:FF:000013">
    <property type="entry name" value="receptor-type tyrosine-protein phosphatase zeta isoform X1"/>
    <property type="match status" value="1"/>
</dbReference>
<dbReference type="PROSITE" id="PS50853">
    <property type="entry name" value="FN3"/>
    <property type="match status" value="1"/>
</dbReference>
<keyword evidence="7" id="KW-0597">Phosphoprotein</keyword>
<evidence type="ECO:0000256" key="18">
    <source>
        <dbReference type="ARBA" id="ARBA00059596"/>
    </source>
</evidence>
<dbReference type="PROSITE" id="PS50056">
    <property type="entry name" value="TYR_PHOSPHATASE_2"/>
    <property type="match status" value="2"/>
</dbReference>
<dbReference type="Gene3D" id="3.90.190.10">
    <property type="entry name" value="Protein tyrosine phosphatase superfamily"/>
    <property type="match status" value="2"/>
</dbReference>
<feature type="domain" description="Tyrosine-protein phosphatase" evidence="23">
    <location>
        <begin position="1420"/>
        <end position="1679"/>
    </location>
</feature>
<keyword evidence="28" id="KW-0675">Receptor</keyword>
<dbReference type="InterPro" id="IPR050348">
    <property type="entry name" value="Protein-Tyr_Phosphatase"/>
</dbReference>
<dbReference type="InterPro" id="IPR016130">
    <property type="entry name" value="Tyr_Pase_AS"/>
</dbReference>
<dbReference type="CDD" id="cd03122">
    <property type="entry name" value="alpha_CARP_receptor_like"/>
    <property type="match status" value="1"/>
</dbReference>
<dbReference type="RefSeq" id="XP_032132050.1">
    <property type="nucleotide sequence ID" value="XM_032276159.1"/>
</dbReference>
<feature type="region of interest" description="Disordered" evidence="20">
    <location>
        <begin position="473"/>
        <end position="510"/>
    </location>
</feature>
<dbReference type="PROSITE" id="PS00383">
    <property type="entry name" value="TYR_PHOSPHATASE_1"/>
    <property type="match status" value="1"/>
</dbReference>
<evidence type="ECO:0000256" key="12">
    <source>
        <dbReference type="ARBA" id="ARBA00022912"/>
    </source>
</evidence>
<organism evidence="27 28">
    <name type="scientific">Sapajus apella</name>
    <name type="common">Brown-capped capuchin</name>
    <name type="synonym">Cebus apella</name>
    <dbReference type="NCBI Taxonomy" id="9515"/>
    <lineage>
        <taxon>Eukaryota</taxon>
        <taxon>Metazoa</taxon>
        <taxon>Chordata</taxon>
        <taxon>Craniata</taxon>
        <taxon>Vertebrata</taxon>
        <taxon>Euteleostomi</taxon>
        <taxon>Mammalia</taxon>
        <taxon>Eutheria</taxon>
        <taxon>Euarchontoglires</taxon>
        <taxon>Primates</taxon>
        <taxon>Haplorrhini</taxon>
        <taxon>Platyrrhini</taxon>
        <taxon>Cebidae</taxon>
        <taxon>Cebinae</taxon>
        <taxon>Sapajus</taxon>
    </lineage>
</organism>
<feature type="domain" description="Fibronectin type-III" evidence="25">
    <location>
        <begin position="314"/>
        <end position="413"/>
    </location>
</feature>
<evidence type="ECO:0000313" key="28">
    <source>
        <dbReference type="RefSeq" id="XP_032132050.1"/>
    </source>
</evidence>
<comment type="catalytic activity">
    <reaction evidence="17">
        <text>O-phospho-L-tyrosyl-[protein] + H2O = L-tyrosyl-[protein] + phosphate</text>
        <dbReference type="Rhea" id="RHEA:10684"/>
        <dbReference type="Rhea" id="RHEA-COMP:10136"/>
        <dbReference type="Rhea" id="RHEA-COMP:20101"/>
        <dbReference type="ChEBI" id="CHEBI:15377"/>
        <dbReference type="ChEBI" id="CHEBI:43474"/>
        <dbReference type="ChEBI" id="CHEBI:46858"/>
        <dbReference type="ChEBI" id="CHEBI:61978"/>
        <dbReference type="EC" id="3.1.3.48"/>
    </reaction>
</comment>
<feature type="compositionally biased region" description="Polar residues" evidence="20">
    <location>
        <begin position="475"/>
        <end position="487"/>
    </location>
</feature>
<dbReference type="GO" id="GO:0005576">
    <property type="term" value="C:extracellular region"/>
    <property type="evidence" value="ECO:0007669"/>
    <property type="project" value="UniProtKB-SubCell"/>
</dbReference>
<evidence type="ECO:0000256" key="19">
    <source>
        <dbReference type="ARBA" id="ARBA00068084"/>
    </source>
</evidence>
<dbReference type="PROSITE" id="PS50055">
    <property type="entry name" value="TYR_PHOSPHATASE_PTP"/>
    <property type="match status" value="2"/>
</dbReference>
<dbReference type="EC" id="3.1.3.48" evidence="4"/>
<comment type="subcellular location">
    <subcellularLocation>
        <location evidence="1">Cell membrane</location>
        <topology evidence="1">Single-pass type I membrane protein</topology>
    </subcellularLocation>
    <subcellularLocation>
        <location evidence="2">Secreted</location>
    </subcellularLocation>
</comment>
<keyword evidence="14 21" id="KW-0472">Membrane</keyword>
<dbReference type="GO" id="GO:0005886">
    <property type="term" value="C:plasma membrane"/>
    <property type="evidence" value="ECO:0007669"/>
    <property type="project" value="UniProtKB-SubCell"/>
</dbReference>
<dbReference type="InterPro" id="IPR003595">
    <property type="entry name" value="Tyr_Pase_cat"/>
</dbReference>
<feature type="compositionally biased region" description="Polar residues" evidence="20">
    <location>
        <begin position="496"/>
        <end position="507"/>
    </location>
</feature>
<dbReference type="InterPro" id="IPR029021">
    <property type="entry name" value="Prot-tyrosine_phosphatase-like"/>
</dbReference>
<comment type="function">
    <text evidence="18">Protein tyrosine phosphatase that negatively regulates oligodendrocyte precursor proliferation in the embryonic spinal cord. Required for normal differentiation of the precursor cells into mature, fully myelinating oligodendrocytes. May play a role in protecting oligondendrocytes against apoptosis. May play a role in the establishment of contextual memory, probably via the dephosphorylation of proteins that are part of important signaling cascades.</text>
</comment>
<keyword evidence="11" id="KW-0378">Hydrolase</keyword>
<proteinExistence type="inferred from homology"/>
<feature type="region of interest" description="Disordered" evidence="20">
    <location>
        <begin position="692"/>
        <end position="713"/>
    </location>
</feature>
<feature type="compositionally biased region" description="Polar residues" evidence="20">
    <location>
        <begin position="951"/>
        <end position="969"/>
    </location>
</feature>
<feature type="region of interest" description="Disordered" evidence="20">
    <location>
        <begin position="630"/>
        <end position="658"/>
    </location>
</feature>
<dbReference type="InterPro" id="IPR036116">
    <property type="entry name" value="FN3_sf"/>
</dbReference>
<evidence type="ECO:0000256" key="3">
    <source>
        <dbReference type="ARBA" id="ARBA00006246"/>
    </source>
</evidence>
<dbReference type="GO" id="GO:0004725">
    <property type="term" value="F:protein tyrosine phosphatase activity"/>
    <property type="evidence" value="ECO:0007669"/>
    <property type="project" value="UniProtKB-EC"/>
</dbReference>
<evidence type="ECO:0000256" key="7">
    <source>
        <dbReference type="ARBA" id="ARBA00022553"/>
    </source>
</evidence>
<feature type="signal peptide" evidence="22">
    <location>
        <begin position="1"/>
        <end position="22"/>
    </location>
</feature>
<sequence length="1712" mass="190851">MRILKRFLACIQLLCVCRLDWANGYYRQQRKLVEEIGWSYTGALNQKNWGKKYPTCNSPKQSPINIDEDLTQVNVNLKKLKFQGWDKTSLENTFIHNTGKTVEINLTNDYRVSGGVSEVVFKASKITFHWGKCNMSSDGSEHSLEGQKFPLEMQIYCFDADRFSSFEEAVRGKGKLRALSILFEVGTEENLDFKAIIDGVESVSRFGKHAALDPFILLNLLPNSTDKYYIYNGSLTSPPCTDTVDWIVFKDTVSISESQLAVFCEVLTMQQSGYVMLMDYLQNNFREQQYKFSRQVFSSYTGKEEIHEAVCSSEPENVQADPENYTSLLVTWERPRVVYDTMIEKFAVLYQQLEEEDQTKHEFLTDGYQDLGAILNNLIPNVSYVLQIVAICTNGLYGKYSDQLIVDMPTDNPELDIFPELIGTEEIIKVEEEGKKIEEDANVNPGRDSATNQIRKKEPHLSTTTHYNRMGTKYNEANTNRSPTRGSGFSGKGDVPNTSLNSTSQPATKLATEKDISLTSQTVTELSPHTVEGTSASLNDGSKTVLRYPHMNLSGTAESLNTVSITEYQEVSTDIIEEESLLTSFKFDPGAEESSGSSPVTSAMPFISENISQGYIFSSENPETITYGVLIPESTRNASEDSTSSGSEESLKDPSVDGNVWFPSSTDVTAQPEVGSGRESFLQTNYTEIRVDESEKTTKSLSAGPVVSQGPSVTDLEMPHYSTFAYFPTEVTPHAFTPSSRQQDLVSTVNAVHSQTTQPVYNGNGHVAITAVSPNRDGSVTTTKLLFPSKATSELTHSARSDADLVGGGEDGDTDDDDDDGDDDDDDDRDSDGLSMHKCMSCSSYRESQEKVMNDSDIHENSVMDQNNPISYSRSENSEEDNRVTSVSSESQTGMDRSPGKSPSANGLPQKHDDGKEENDIQTGSALLPLSPESKAWAVLTSDEESGSGQGTSDSLNENETSTDFSFPDTNEKDTDGVLAAGDSEITPGFPQSPTPSVTSENSEVFHVSEAEASNSSHESRIGLAEGLESEKKAVIPLVIVSALTFICLVVLVGILIYWRKCFQTAHFYLEDSTSPRVISTPTTPIFPISDDVGAIPIKHFPKHVADLHASSGFTEEFETLKEFYQEVQSCTVDLGITADSSNHPDNKHKNRYINIVAYDHSRVKLAQLAEKDGKLTDYINANYVDGYNRPKAYIAAQGPLKSTAEDFWRMIWEHNVEVIVMITNLVEKGRRKCDQYWPADGSEEYGNFLVTQKSVQVLAYYTVRNFTLRNTKIKKGSQKGRPSGRVVTQYHYTQWPDMGVPEYSLPVLTFVRKAAHAKRHAVGPVVVHCSAGVGRTGTYIVLDSMLQQIQHEGTVNIFGFLKHIRSQRNYLVQTEEQYVFIHDTLVEAILSKETEVLDSHIHAYVNALLIPGPTGKTKLEKQFQLLSQSNIQQSDYSTALKQCNREKNRTSSIIPVERSRVGISSLSGEGTDYINASYVMGYYQSNEFIITQHPLLHTIKDFWRMIWDHNAQLVVMIPDGQNMAEDEFVYWPNKDEPINCESFKVTLMAEEHKCLSNEEKLIIQDFILEATQDDYVLEVRHFQCPKWPNPDSPISKTFELISVIKEEAANRDGPMIVHDEHGGVTAGTFCALTTLMHQLEKENSMDVYQVAKMINLMRPGVFADIEQYQFLYKVVLSLVSTRQEENPSTSLDSNGAALPDGNIAESLESLV</sequence>
<feature type="compositionally biased region" description="Basic and acidic residues" evidence="20">
    <location>
        <begin position="910"/>
        <end position="919"/>
    </location>
</feature>
<dbReference type="InterPro" id="IPR036398">
    <property type="entry name" value="CA_dom_sf"/>
</dbReference>
<keyword evidence="9 22" id="KW-0732">Signal</keyword>
<evidence type="ECO:0000256" key="22">
    <source>
        <dbReference type="SAM" id="SignalP"/>
    </source>
</evidence>
<evidence type="ECO:0000256" key="11">
    <source>
        <dbReference type="ARBA" id="ARBA00022801"/>
    </source>
</evidence>
<dbReference type="InterPro" id="IPR000242">
    <property type="entry name" value="PTP_cat"/>
</dbReference>
<evidence type="ECO:0000256" key="13">
    <source>
        <dbReference type="ARBA" id="ARBA00022989"/>
    </source>
</evidence>
<evidence type="ECO:0000259" key="25">
    <source>
        <dbReference type="PROSITE" id="PS50853"/>
    </source>
</evidence>
<keyword evidence="12" id="KW-0904">Protein phosphatase</keyword>
<reference evidence="28" key="1">
    <citation type="submission" date="2025-08" db="UniProtKB">
        <authorList>
            <consortium name="RefSeq"/>
        </authorList>
    </citation>
    <scope>IDENTIFICATION</scope>
    <source>
        <tissue evidence="28">Blood</tissue>
    </source>
</reference>
<dbReference type="PANTHER" id="PTHR19134:SF461">
    <property type="entry name" value="RECEPTOR-TYPE TYROSINE-PROTEIN PHOSPHATASE ZETA"/>
    <property type="match status" value="1"/>
</dbReference>
<feature type="domain" description="Tyrosine specific protein phosphatases" evidence="24">
    <location>
        <begin position="1596"/>
        <end position="1670"/>
    </location>
</feature>
<feature type="compositionally biased region" description="Basic and acidic residues" evidence="20">
    <location>
        <begin position="847"/>
        <end position="862"/>
    </location>
</feature>
<feature type="domain" description="Tyrosine-protein phosphatase" evidence="23">
    <location>
        <begin position="1114"/>
        <end position="1389"/>
    </location>
</feature>
<evidence type="ECO:0000256" key="4">
    <source>
        <dbReference type="ARBA" id="ARBA00013064"/>
    </source>
</evidence>
<dbReference type="SUPFAM" id="SSF52799">
    <property type="entry name" value="(Phosphotyrosine protein) phosphatases II"/>
    <property type="match status" value="2"/>
</dbReference>
<feature type="region of interest" description="Disordered" evidence="20">
    <location>
        <begin position="791"/>
        <end position="975"/>
    </location>
</feature>
<dbReference type="SUPFAM" id="SSF49265">
    <property type="entry name" value="Fibronectin type III"/>
    <property type="match status" value="1"/>
</dbReference>
<feature type="compositionally biased region" description="Acidic residues" evidence="20">
    <location>
        <begin position="810"/>
        <end position="830"/>
    </location>
</feature>
<dbReference type="Pfam" id="PF00194">
    <property type="entry name" value="Carb_anhydrase"/>
    <property type="match status" value="1"/>
</dbReference>
<dbReference type="PANTHER" id="PTHR19134">
    <property type="entry name" value="RECEPTOR-TYPE TYROSINE-PROTEIN PHOSPHATASE"/>
    <property type="match status" value="1"/>
</dbReference>
<evidence type="ECO:0000259" key="26">
    <source>
        <dbReference type="PROSITE" id="PS51144"/>
    </source>
</evidence>
<evidence type="ECO:0000256" key="10">
    <source>
        <dbReference type="ARBA" id="ARBA00022737"/>
    </source>
</evidence>
<keyword evidence="5" id="KW-1003">Cell membrane</keyword>
<dbReference type="PROSITE" id="PS51144">
    <property type="entry name" value="ALPHA_CA_2"/>
    <property type="match status" value="1"/>
</dbReference>
<keyword evidence="15" id="KW-1015">Disulfide bond</keyword>
<evidence type="ECO:0000256" key="8">
    <source>
        <dbReference type="ARBA" id="ARBA00022692"/>
    </source>
</evidence>